<keyword evidence="2" id="KW-1185">Reference proteome</keyword>
<dbReference type="AlphaFoldDB" id="A0A3S5BHU2"/>
<dbReference type="Proteomes" id="UP000784294">
    <property type="component" value="Unassembled WGS sequence"/>
</dbReference>
<gene>
    <name evidence="1" type="ORF">PXEA_LOCUS18201</name>
</gene>
<organism evidence="1 2">
    <name type="scientific">Protopolystoma xenopodis</name>
    <dbReference type="NCBI Taxonomy" id="117903"/>
    <lineage>
        <taxon>Eukaryota</taxon>
        <taxon>Metazoa</taxon>
        <taxon>Spiralia</taxon>
        <taxon>Lophotrochozoa</taxon>
        <taxon>Platyhelminthes</taxon>
        <taxon>Monogenea</taxon>
        <taxon>Polyopisthocotylea</taxon>
        <taxon>Polystomatidea</taxon>
        <taxon>Polystomatidae</taxon>
        <taxon>Protopolystoma</taxon>
    </lineage>
</organism>
<protein>
    <submittedName>
        <fullName evidence="1">Uncharacterized protein</fullName>
    </submittedName>
</protein>
<proteinExistence type="predicted"/>
<evidence type="ECO:0000313" key="2">
    <source>
        <dbReference type="Proteomes" id="UP000784294"/>
    </source>
</evidence>
<sequence>MPPIHTTVWTICPLPLLTCGHPRRAYYSEASGPGWYRLGRSGSQLRITARLRNGPFSPQASFGICSLQPEPNSCTSNGLKGSQRLHFSPNLSSIIRGMKTKMVWSVEPSTWYIPKCFAGIVSESRHSQHNTTTRQGDK</sequence>
<dbReference type="EMBL" id="CAAALY010069504">
    <property type="protein sequence ID" value="VEL24761.1"/>
    <property type="molecule type" value="Genomic_DNA"/>
</dbReference>
<reference evidence="1" key="1">
    <citation type="submission" date="2018-11" db="EMBL/GenBank/DDBJ databases">
        <authorList>
            <consortium name="Pathogen Informatics"/>
        </authorList>
    </citation>
    <scope>NUCLEOTIDE SEQUENCE</scope>
</reference>
<name>A0A3S5BHU2_9PLAT</name>
<accession>A0A3S5BHU2</accession>
<evidence type="ECO:0000313" key="1">
    <source>
        <dbReference type="EMBL" id="VEL24761.1"/>
    </source>
</evidence>
<comment type="caution">
    <text evidence="1">The sequence shown here is derived from an EMBL/GenBank/DDBJ whole genome shotgun (WGS) entry which is preliminary data.</text>
</comment>